<evidence type="ECO:0000259" key="6">
    <source>
        <dbReference type="PROSITE" id="PS50109"/>
    </source>
</evidence>
<feature type="domain" description="Response regulatory" evidence="7">
    <location>
        <begin position="526"/>
        <end position="645"/>
    </location>
</feature>
<dbReference type="InterPro" id="IPR004358">
    <property type="entry name" value="Sig_transdc_His_kin-like_C"/>
</dbReference>
<protein>
    <recommendedName>
        <fullName evidence="2">histidine kinase</fullName>
        <ecNumber evidence="2">2.7.13.3</ecNumber>
    </recommendedName>
</protein>
<feature type="modified residue" description="4-aspartylphosphate" evidence="5">
    <location>
        <position position="59"/>
    </location>
</feature>
<dbReference type="InterPro" id="IPR005467">
    <property type="entry name" value="His_kinase_dom"/>
</dbReference>
<evidence type="ECO:0000259" key="7">
    <source>
        <dbReference type="PROSITE" id="PS50110"/>
    </source>
</evidence>
<dbReference type="InterPro" id="IPR003661">
    <property type="entry name" value="HisK_dim/P_dom"/>
</dbReference>
<keyword evidence="9" id="KW-0418">Kinase</keyword>
<reference evidence="9 10" key="1">
    <citation type="submission" date="2024-09" db="EMBL/GenBank/DDBJ databases">
        <title>Draft genome sequence of Candidatus Magnetaquicoccaceae bacterium FCR-1.</title>
        <authorList>
            <person name="Shimoshige H."/>
            <person name="Shimamura S."/>
            <person name="Taoka A."/>
            <person name="Kobayashi H."/>
            <person name="Maekawa T."/>
        </authorList>
    </citation>
    <scope>NUCLEOTIDE SEQUENCE [LARGE SCALE GENOMIC DNA]</scope>
    <source>
        <strain evidence="9 10">FCR-1</strain>
    </source>
</reference>
<dbReference type="InterPro" id="IPR011006">
    <property type="entry name" value="CheY-like_superfamily"/>
</dbReference>
<dbReference type="Gene3D" id="3.40.50.2300">
    <property type="match status" value="2"/>
</dbReference>
<keyword evidence="3 5" id="KW-0597">Phosphoprotein</keyword>
<feature type="domain" description="PAS" evidence="8">
    <location>
        <begin position="140"/>
        <end position="176"/>
    </location>
</feature>
<evidence type="ECO:0000256" key="1">
    <source>
        <dbReference type="ARBA" id="ARBA00000085"/>
    </source>
</evidence>
<dbReference type="Gene3D" id="3.30.565.10">
    <property type="entry name" value="Histidine kinase-like ATPase, C-terminal domain"/>
    <property type="match status" value="1"/>
</dbReference>
<dbReference type="Pfam" id="PF02518">
    <property type="entry name" value="HATPase_c"/>
    <property type="match status" value="1"/>
</dbReference>
<dbReference type="InterPro" id="IPR003594">
    <property type="entry name" value="HATPase_dom"/>
</dbReference>
<accession>A0ABQ0CB52</accession>
<dbReference type="Pfam" id="PF13188">
    <property type="entry name" value="PAS_8"/>
    <property type="match status" value="1"/>
</dbReference>
<evidence type="ECO:0000256" key="5">
    <source>
        <dbReference type="PROSITE-ProRule" id="PRU00169"/>
    </source>
</evidence>
<feature type="domain" description="Response regulatory" evidence="7">
    <location>
        <begin position="7"/>
        <end position="124"/>
    </location>
</feature>
<dbReference type="SUPFAM" id="SSF52172">
    <property type="entry name" value="CheY-like"/>
    <property type="match status" value="2"/>
</dbReference>
<dbReference type="Pfam" id="PF00072">
    <property type="entry name" value="Response_reg"/>
    <property type="match status" value="2"/>
</dbReference>
<keyword evidence="9" id="KW-0808">Transferase</keyword>
<keyword evidence="4" id="KW-0902">Two-component regulatory system</keyword>
<dbReference type="InterPro" id="IPR036097">
    <property type="entry name" value="HisK_dim/P_sf"/>
</dbReference>
<dbReference type="CDD" id="cd00082">
    <property type="entry name" value="HisKA"/>
    <property type="match status" value="1"/>
</dbReference>
<comment type="caution">
    <text evidence="9">The sequence shown here is derived from an EMBL/GenBank/DDBJ whole genome shotgun (WGS) entry which is preliminary data.</text>
</comment>
<evidence type="ECO:0000256" key="4">
    <source>
        <dbReference type="ARBA" id="ARBA00023012"/>
    </source>
</evidence>
<dbReference type="InterPro" id="IPR036890">
    <property type="entry name" value="HATPase_C_sf"/>
</dbReference>
<dbReference type="EC" id="2.7.13.3" evidence="2"/>
<dbReference type="EMBL" id="BAAFGK010000004">
    <property type="protein sequence ID" value="GAB0058125.1"/>
    <property type="molecule type" value="Genomic_DNA"/>
</dbReference>
<dbReference type="PROSITE" id="PS50110">
    <property type="entry name" value="RESPONSE_REGULATORY"/>
    <property type="match status" value="2"/>
</dbReference>
<dbReference type="SMART" id="SM00448">
    <property type="entry name" value="REC"/>
    <property type="match status" value="2"/>
</dbReference>
<evidence type="ECO:0000313" key="10">
    <source>
        <dbReference type="Proteomes" id="UP001628193"/>
    </source>
</evidence>
<gene>
    <name evidence="9" type="primary">rcsC_68</name>
    <name evidence="9" type="ORF">SIID45300_02469</name>
</gene>
<dbReference type="SUPFAM" id="SSF55785">
    <property type="entry name" value="PYP-like sensor domain (PAS domain)"/>
    <property type="match status" value="1"/>
</dbReference>
<dbReference type="SMART" id="SM00388">
    <property type="entry name" value="HisKA"/>
    <property type="match status" value="1"/>
</dbReference>
<evidence type="ECO:0000256" key="2">
    <source>
        <dbReference type="ARBA" id="ARBA00012438"/>
    </source>
</evidence>
<dbReference type="InterPro" id="IPR000014">
    <property type="entry name" value="PAS"/>
</dbReference>
<dbReference type="RefSeq" id="WP_420905804.1">
    <property type="nucleotide sequence ID" value="NZ_BAAFGK010000004.1"/>
</dbReference>
<dbReference type="PANTHER" id="PTHR45339">
    <property type="entry name" value="HYBRID SIGNAL TRANSDUCTION HISTIDINE KINASE J"/>
    <property type="match status" value="1"/>
</dbReference>
<comment type="catalytic activity">
    <reaction evidence="1">
        <text>ATP + protein L-histidine = ADP + protein N-phospho-L-histidine.</text>
        <dbReference type="EC" id="2.7.13.3"/>
    </reaction>
</comment>
<keyword evidence="10" id="KW-1185">Reference proteome</keyword>
<dbReference type="InterPro" id="IPR035965">
    <property type="entry name" value="PAS-like_dom_sf"/>
</dbReference>
<dbReference type="PRINTS" id="PR00344">
    <property type="entry name" value="BCTRLSENSOR"/>
</dbReference>
<dbReference type="Gene3D" id="3.30.450.20">
    <property type="entry name" value="PAS domain"/>
    <property type="match status" value="2"/>
</dbReference>
<evidence type="ECO:0000259" key="8">
    <source>
        <dbReference type="PROSITE" id="PS50112"/>
    </source>
</evidence>
<dbReference type="SUPFAM" id="SSF47384">
    <property type="entry name" value="Homodimeric domain of signal transducing histidine kinase"/>
    <property type="match status" value="1"/>
</dbReference>
<evidence type="ECO:0000313" key="9">
    <source>
        <dbReference type="EMBL" id="GAB0058125.1"/>
    </source>
</evidence>
<dbReference type="PROSITE" id="PS50109">
    <property type="entry name" value="HIS_KIN"/>
    <property type="match status" value="1"/>
</dbReference>
<proteinExistence type="predicted"/>
<dbReference type="PANTHER" id="PTHR45339:SF1">
    <property type="entry name" value="HYBRID SIGNAL TRANSDUCTION HISTIDINE KINASE J"/>
    <property type="match status" value="1"/>
</dbReference>
<sequence>MSHSSIAILLIEDHPAEALLIRELLEESDPFPYRVTLADTLRDGLLALDQHDFDLVLLDLNLPDSQGLDTLHAIRIAQPRLPVVILTNLDDKEFALEGVRRGAQDFLVKTALQIAPGDFLSRSVRYAIARHRTQIRLVESHSSFRHLVENVADGILIVDQDGMIRFLNRAMEQIFGGPTLCVGDEFGFPIVGDNQTTELDVVPVGRTERRVVEMRVSRILWEGDPCWLASMRDITERKLAEDELRRAKLTAEKANLAKSRFLATMSHEIRTPMNAIIGMADLMSMEQLPEEQSQAMTIIKDSGHALLTLINDILDLAKIESGEMRVEEEEFSPRALLDGVCNIMRIPAERQKGLRLICEVGTAVQNAVKGDYRRIRQVLINLVGNAIKFTERGWIRVSVEHDFNQQGSWLMFSVADTGIGIPAEKLGEIFGLFVQADDSIYRKFGGTGLGLAISKRLVEIMRGNIWAESSPGEGSVFYFTIPIPATEGVPFRHGMQQLREESRLGVLPGATDTVSSRLIKRLKGLPVLVVEDDLLNQLVILKMLKKLGVRPDLASNGREALEMIAAKAYALVLSDVQMPEMDGLSAVRILRQQERENGRPPLPVMAMTAFAMPEDRQACLDAGMDDVLCKPIRNDDLIELLSRWLSDRSPRENGPSG</sequence>
<dbReference type="CDD" id="cd16922">
    <property type="entry name" value="HATPase_EvgS-ArcB-TorS-like"/>
    <property type="match status" value="1"/>
</dbReference>
<organism evidence="9 10">
    <name type="scientific">Candidatus Magnetaquiglobus chichijimensis</name>
    <dbReference type="NCBI Taxonomy" id="3141448"/>
    <lineage>
        <taxon>Bacteria</taxon>
        <taxon>Pseudomonadati</taxon>
        <taxon>Pseudomonadota</taxon>
        <taxon>Magnetococcia</taxon>
        <taxon>Magnetococcales</taxon>
        <taxon>Candidatus Magnetaquicoccaceae</taxon>
        <taxon>Candidatus Magnetaquiglobus</taxon>
    </lineage>
</organism>
<dbReference type="CDD" id="cd00156">
    <property type="entry name" value="REC"/>
    <property type="match status" value="1"/>
</dbReference>
<dbReference type="GO" id="GO:0004673">
    <property type="term" value="F:protein histidine kinase activity"/>
    <property type="evidence" value="ECO:0007669"/>
    <property type="project" value="UniProtKB-EC"/>
</dbReference>
<dbReference type="NCBIfam" id="TIGR00229">
    <property type="entry name" value="sensory_box"/>
    <property type="match status" value="1"/>
</dbReference>
<dbReference type="SUPFAM" id="SSF55874">
    <property type="entry name" value="ATPase domain of HSP90 chaperone/DNA topoisomerase II/histidine kinase"/>
    <property type="match status" value="1"/>
</dbReference>
<dbReference type="CDD" id="cd17546">
    <property type="entry name" value="REC_hyHK_CKI1_RcsC-like"/>
    <property type="match status" value="1"/>
</dbReference>
<dbReference type="SMART" id="SM00387">
    <property type="entry name" value="HATPase_c"/>
    <property type="match status" value="1"/>
</dbReference>
<dbReference type="Gene3D" id="1.10.287.130">
    <property type="match status" value="1"/>
</dbReference>
<dbReference type="InterPro" id="IPR001789">
    <property type="entry name" value="Sig_transdc_resp-reg_receiver"/>
</dbReference>
<dbReference type="Pfam" id="PF00512">
    <property type="entry name" value="HisKA"/>
    <property type="match status" value="1"/>
</dbReference>
<dbReference type="Proteomes" id="UP001628193">
    <property type="component" value="Unassembled WGS sequence"/>
</dbReference>
<dbReference type="PROSITE" id="PS50112">
    <property type="entry name" value="PAS"/>
    <property type="match status" value="1"/>
</dbReference>
<feature type="domain" description="Histidine kinase" evidence="6">
    <location>
        <begin position="264"/>
        <end position="485"/>
    </location>
</feature>
<evidence type="ECO:0000256" key="3">
    <source>
        <dbReference type="ARBA" id="ARBA00022553"/>
    </source>
</evidence>
<feature type="modified residue" description="4-aspartylphosphate" evidence="5">
    <location>
        <position position="575"/>
    </location>
</feature>
<name>A0ABQ0CB52_9PROT</name>